<dbReference type="EMBL" id="JACJQL010000014">
    <property type="protein sequence ID" value="MBD2252083.1"/>
    <property type="molecule type" value="Genomic_DNA"/>
</dbReference>
<dbReference type="InterPro" id="IPR049891">
    <property type="entry name" value="CTB"/>
</dbReference>
<dbReference type="RefSeq" id="WP_190567696.1">
    <property type="nucleotide sequence ID" value="NZ_JACJQL010000014.1"/>
</dbReference>
<organism evidence="1 2">
    <name type="scientific">Nostoc parmelioides FACHB-3921</name>
    <dbReference type="NCBI Taxonomy" id="2692909"/>
    <lineage>
        <taxon>Bacteria</taxon>
        <taxon>Bacillati</taxon>
        <taxon>Cyanobacteriota</taxon>
        <taxon>Cyanophyceae</taxon>
        <taxon>Nostocales</taxon>
        <taxon>Nostocaceae</taxon>
        <taxon>Nostoc</taxon>
    </lineage>
</organism>
<evidence type="ECO:0000313" key="2">
    <source>
        <dbReference type="Proteomes" id="UP000621307"/>
    </source>
</evidence>
<comment type="caution">
    <text evidence="1">The sequence shown here is derived from an EMBL/GenBank/DDBJ whole genome shotgun (WGS) entry which is preliminary data.</text>
</comment>
<accession>A0ABR8BGI0</accession>
<reference evidence="1 2" key="1">
    <citation type="journal article" date="2020" name="ISME J.">
        <title>Comparative genomics reveals insights into cyanobacterial evolution and habitat adaptation.</title>
        <authorList>
            <person name="Chen M.Y."/>
            <person name="Teng W.K."/>
            <person name="Zhao L."/>
            <person name="Hu C.X."/>
            <person name="Zhou Y.K."/>
            <person name="Han B.P."/>
            <person name="Song L.R."/>
            <person name="Shu W.S."/>
        </authorList>
    </citation>
    <scope>NUCLEOTIDE SEQUENCE [LARGE SCALE GENOMIC DNA]</scope>
    <source>
        <strain evidence="1 2">FACHB-3921</strain>
    </source>
</reference>
<keyword evidence="2" id="KW-1185">Reference proteome</keyword>
<dbReference type="Proteomes" id="UP000621307">
    <property type="component" value="Unassembled WGS sequence"/>
</dbReference>
<gene>
    <name evidence="1" type="ORF">H6G14_12325</name>
</gene>
<name>A0ABR8BGI0_9NOSO</name>
<protein>
    <submittedName>
        <fullName evidence="1">Uncharacterized protein</fullName>
    </submittedName>
</protein>
<proteinExistence type="predicted"/>
<evidence type="ECO:0000313" key="1">
    <source>
        <dbReference type="EMBL" id="MBD2252083.1"/>
    </source>
</evidence>
<dbReference type="NCBIfam" id="NF038167">
    <property type="entry name" value="cyan_ocin_like"/>
    <property type="match status" value="1"/>
</dbReference>
<sequence>MQVTETNNGLFINVSTEIQEIVSGGNWDKVIYDDVDTDFEQLTAALKFDIYSGPKGANVSQAFTFDKIDADADKVFKFYYPED</sequence>